<dbReference type="FunFam" id="2.40.330.10:FF:000003">
    <property type="entry name" value="B3 domain-containing transcription factor FUS3"/>
    <property type="match status" value="1"/>
</dbReference>
<sequence length="746" mass="77771">MDASAAGSSATHSHGKQGGGGGGGGGRGKAPAAEIRGGAARGDDFLFAAADDTFPNLPDFPCLSSPSSSTFSSSSSSSNSSSAFTTAAGGGGGGVTGGEPSEPASAADGFDDLADIDQLLDLASLSVPWDVAEPLFPDDDVGMMMEDAISPQPPHHQVDGGGEDGAAEYCNTGDEKAVVESPVGGGDACMAAEEDQAPDDLPGFFMEWLTSNREYISADDLRSIRLRRSTIEAAAERLGGGRQGTMQLLKLILTWVQNHHLQNKKRPRTAMDEAAAAAASSEPSPGYEFPSSGAQEMASAAAGTSWMPYAFTAAPPAYGGEAATAMYQPYNFQQSCSTSSVVVSTQPFSPPTAPPAAAAAAADMHAWPPQQFGPFAGSSTGSYTMPSVVPPPFTAGFAGQYSGMCSPRLAAGGAVEPSATKEARKKRMARQRRLSCLQQQRSQQINLSQIQISGHPQEPCPRAANSAPVTPSSVGWGGIWSTPAAGQIMQNPLSNRPINNPNPSPTPAKQQKPSPQEKPKPKPKPAAAQEESSQQSPSSEKRQGGTKSTADKNLRFLLQKVLKQSDVGSLGRIVLPKKEAEIHMPELKTRDGITIPMEDIGTSQVWNMKYRFWPNNKSRMYLLENTGDFVRSNELQEGDFIVIYSDIKSGKYLIRGVKVRRAPQEQGNNSSGAVGKHKNGCPEKAGVSDTKAGEGEVDGGSVDGAAAGGGGGKPDGGACKDKSPHGVRRSRQEAAAASMNQMAVSI</sequence>
<evidence type="ECO:0000256" key="5">
    <source>
        <dbReference type="ARBA" id="ARBA00023242"/>
    </source>
</evidence>
<evidence type="ECO:0000256" key="2">
    <source>
        <dbReference type="ARBA" id="ARBA00023015"/>
    </source>
</evidence>
<comment type="subcellular location">
    <subcellularLocation>
        <location evidence="1">Nucleus</location>
    </subcellularLocation>
</comment>
<feature type="region of interest" description="Disordered" evidence="6">
    <location>
        <begin position="661"/>
        <end position="746"/>
    </location>
</feature>
<dbReference type="GO" id="GO:0003677">
    <property type="term" value="F:DNA binding"/>
    <property type="evidence" value="ECO:0007669"/>
    <property type="project" value="UniProtKB-KW"/>
</dbReference>
<feature type="region of interest" description="Disordered" evidence="6">
    <location>
        <begin position="1"/>
        <end position="36"/>
    </location>
</feature>
<evidence type="ECO:0000313" key="9">
    <source>
        <dbReference type="Proteomes" id="UP000032180"/>
    </source>
</evidence>
<evidence type="ECO:0000313" key="8">
    <source>
        <dbReference type="EnsemblPlants" id="LPERR01G35880.1"/>
    </source>
</evidence>
<protein>
    <recommendedName>
        <fullName evidence="7">TF-B3 domain-containing protein</fullName>
    </recommendedName>
</protein>
<feature type="region of interest" description="Disordered" evidence="6">
    <location>
        <begin position="264"/>
        <end position="292"/>
    </location>
</feature>
<dbReference type="GO" id="GO:0005634">
    <property type="term" value="C:nucleus"/>
    <property type="evidence" value="ECO:0007669"/>
    <property type="project" value="UniProtKB-SubCell"/>
</dbReference>
<dbReference type="SUPFAM" id="SSF101936">
    <property type="entry name" value="DNA-binding pseudobarrel domain"/>
    <property type="match status" value="1"/>
</dbReference>
<proteinExistence type="predicted"/>
<dbReference type="eggNOG" id="ENOG502QWRF">
    <property type="taxonomic scope" value="Eukaryota"/>
</dbReference>
<reference evidence="8 9" key="1">
    <citation type="submission" date="2012-08" db="EMBL/GenBank/DDBJ databases">
        <title>Oryza genome evolution.</title>
        <authorList>
            <person name="Wing R.A."/>
        </authorList>
    </citation>
    <scope>NUCLEOTIDE SEQUENCE</scope>
</reference>
<evidence type="ECO:0000256" key="4">
    <source>
        <dbReference type="ARBA" id="ARBA00023163"/>
    </source>
</evidence>
<dbReference type="InterPro" id="IPR015300">
    <property type="entry name" value="DNA-bd_pseudobarrel_sf"/>
</dbReference>
<dbReference type="InterPro" id="IPR044800">
    <property type="entry name" value="LEC2-like"/>
</dbReference>
<accession>A0A0D9V9D1</accession>
<dbReference type="SMART" id="SM01019">
    <property type="entry name" value="B3"/>
    <property type="match status" value="1"/>
</dbReference>
<feature type="region of interest" description="Disordered" evidence="6">
    <location>
        <begin position="489"/>
        <end position="550"/>
    </location>
</feature>
<dbReference type="PROSITE" id="PS50863">
    <property type="entry name" value="B3"/>
    <property type="match status" value="1"/>
</dbReference>
<evidence type="ECO:0000256" key="3">
    <source>
        <dbReference type="ARBA" id="ARBA00023125"/>
    </source>
</evidence>
<feature type="compositionally biased region" description="Low complexity" evidence="6">
    <location>
        <begin position="525"/>
        <end position="538"/>
    </location>
</feature>
<feature type="compositionally biased region" description="Basic and acidic residues" evidence="6">
    <location>
        <begin position="539"/>
        <end position="550"/>
    </location>
</feature>
<evidence type="ECO:0000256" key="6">
    <source>
        <dbReference type="SAM" id="MobiDB-lite"/>
    </source>
</evidence>
<dbReference type="PANTHER" id="PTHR31140:SF81">
    <property type="entry name" value="B3 DOMAIN-CONTAINING TRANSCRIPTION FACTOR ABI3"/>
    <property type="match status" value="1"/>
</dbReference>
<feature type="domain" description="TF-B3" evidence="7">
    <location>
        <begin position="558"/>
        <end position="660"/>
    </location>
</feature>
<dbReference type="GO" id="GO:0009737">
    <property type="term" value="P:response to abscisic acid"/>
    <property type="evidence" value="ECO:0007669"/>
    <property type="project" value="EnsemblPlants"/>
</dbReference>
<keyword evidence="4" id="KW-0804">Transcription</keyword>
<dbReference type="AlphaFoldDB" id="A0A0D9V9D1"/>
<dbReference type="CDD" id="cd10015">
    <property type="entry name" value="BfiI_C_EcoRII_N_B3"/>
    <property type="match status" value="1"/>
</dbReference>
<feature type="compositionally biased region" description="Low complexity" evidence="6">
    <location>
        <begin position="273"/>
        <end position="285"/>
    </location>
</feature>
<dbReference type="STRING" id="77586.A0A0D9V9D1"/>
<feature type="compositionally biased region" description="Low complexity" evidence="6">
    <location>
        <begin position="1"/>
        <end position="12"/>
    </location>
</feature>
<name>A0A0D9V9D1_9ORYZ</name>
<keyword evidence="2" id="KW-0805">Transcription regulation</keyword>
<evidence type="ECO:0000256" key="1">
    <source>
        <dbReference type="ARBA" id="ARBA00004123"/>
    </source>
</evidence>
<dbReference type="HOGENOM" id="CLU_023549_0_0_1"/>
<dbReference type="PANTHER" id="PTHR31140">
    <property type="entry name" value="B3 DOMAIN-CONTAINING TRANSCRIPTION FACTOR ABI3"/>
    <property type="match status" value="1"/>
</dbReference>
<dbReference type="InterPro" id="IPR003340">
    <property type="entry name" value="B3_DNA-bd"/>
</dbReference>
<keyword evidence="3" id="KW-0238">DNA-binding</keyword>
<evidence type="ECO:0000259" key="7">
    <source>
        <dbReference type="PROSITE" id="PS50863"/>
    </source>
</evidence>
<dbReference type="GO" id="GO:0003700">
    <property type="term" value="F:DNA-binding transcription factor activity"/>
    <property type="evidence" value="ECO:0007669"/>
    <property type="project" value="InterPro"/>
</dbReference>
<dbReference type="EnsemblPlants" id="LPERR01G35880.1">
    <property type="protein sequence ID" value="LPERR01G35880.1"/>
    <property type="gene ID" value="LPERR01G35880"/>
</dbReference>
<keyword evidence="9" id="KW-1185">Reference proteome</keyword>
<feature type="compositionally biased region" description="Gly residues" evidence="6">
    <location>
        <begin position="88"/>
        <end position="97"/>
    </location>
</feature>
<organism evidence="8 9">
    <name type="scientific">Leersia perrieri</name>
    <dbReference type="NCBI Taxonomy" id="77586"/>
    <lineage>
        <taxon>Eukaryota</taxon>
        <taxon>Viridiplantae</taxon>
        <taxon>Streptophyta</taxon>
        <taxon>Embryophyta</taxon>
        <taxon>Tracheophyta</taxon>
        <taxon>Spermatophyta</taxon>
        <taxon>Magnoliopsida</taxon>
        <taxon>Liliopsida</taxon>
        <taxon>Poales</taxon>
        <taxon>Poaceae</taxon>
        <taxon>BOP clade</taxon>
        <taxon>Oryzoideae</taxon>
        <taxon>Oryzeae</taxon>
        <taxon>Oryzinae</taxon>
        <taxon>Leersia</taxon>
    </lineage>
</organism>
<reference evidence="9" key="2">
    <citation type="submission" date="2013-12" db="EMBL/GenBank/DDBJ databases">
        <authorList>
            <person name="Yu Y."/>
            <person name="Lee S."/>
            <person name="de Baynast K."/>
            <person name="Wissotski M."/>
            <person name="Liu L."/>
            <person name="Talag J."/>
            <person name="Goicoechea J."/>
            <person name="Angelova A."/>
            <person name="Jetty R."/>
            <person name="Kudrna D."/>
            <person name="Golser W."/>
            <person name="Rivera L."/>
            <person name="Zhang J."/>
            <person name="Wing R."/>
        </authorList>
    </citation>
    <scope>NUCLEOTIDE SEQUENCE</scope>
</reference>
<dbReference type="Gene3D" id="2.40.330.10">
    <property type="entry name" value="DNA-binding pseudobarrel domain"/>
    <property type="match status" value="1"/>
</dbReference>
<keyword evidence="5" id="KW-0539">Nucleus</keyword>
<feature type="compositionally biased region" description="Gly residues" evidence="6">
    <location>
        <begin position="16"/>
        <end position="28"/>
    </location>
</feature>
<feature type="compositionally biased region" description="Gly residues" evidence="6">
    <location>
        <begin position="706"/>
        <end position="715"/>
    </location>
</feature>
<dbReference type="Proteomes" id="UP000032180">
    <property type="component" value="Chromosome 1"/>
</dbReference>
<dbReference type="Gramene" id="LPERR01G35880.1">
    <property type="protein sequence ID" value="LPERR01G35880.1"/>
    <property type="gene ID" value="LPERR01G35880"/>
</dbReference>
<feature type="compositionally biased region" description="Low complexity" evidence="6">
    <location>
        <begin position="64"/>
        <end position="87"/>
    </location>
</feature>
<dbReference type="Pfam" id="PF02362">
    <property type="entry name" value="B3"/>
    <property type="match status" value="1"/>
</dbReference>
<feature type="region of interest" description="Disordered" evidence="6">
    <location>
        <begin position="57"/>
        <end position="109"/>
    </location>
</feature>
<reference evidence="8" key="3">
    <citation type="submission" date="2015-04" db="UniProtKB">
        <authorList>
            <consortium name="EnsemblPlants"/>
        </authorList>
    </citation>
    <scope>IDENTIFICATION</scope>
</reference>